<name>A0A2A6BVP3_PRIPA</name>
<accession>A0A2A6BVP3</accession>
<protein>
    <submittedName>
        <fullName evidence="1">Uncharacterized protein</fullName>
    </submittedName>
</protein>
<keyword evidence="2" id="KW-1185">Reference proteome</keyword>
<organism evidence="1 2">
    <name type="scientific">Pristionchus pacificus</name>
    <name type="common">Parasitic nematode worm</name>
    <dbReference type="NCBI Taxonomy" id="54126"/>
    <lineage>
        <taxon>Eukaryota</taxon>
        <taxon>Metazoa</taxon>
        <taxon>Ecdysozoa</taxon>
        <taxon>Nematoda</taxon>
        <taxon>Chromadorea</taxon>
        <taxon>Rhabditida</taxon>
        <taxon>Rhabditina</taxon>
        <taxon>Diplogasteromorpha</taxon>
        <taxon>Diplogasteroidea</taxon>
        <taxon>Neodiplogasteridae</taxon>
        <taxon>Pristionchus</taxon>
    </lineage>
</organism>
<reference evidence="1" key="2">
    <citation type="submission" date="2022-06" db="UniProtKB">
        <authorList>
            <consortium name="EnsemblMetazoa"/>
        </authorList>
    </citation>
    <scope>IDENTIFICATION</scope>
    <source>
        <strain evidence="1">PS312</strain>
    </source>
</reference>
<reference evidence="2" key="1">
    <citation type="journal article" date="2008" name="Nat. Genet.">
        <title>The Pristionchus pacificus genome provides a unique perspective on nematode lifestyle and parasitism.</title>
        <authorList>
            <person name="Dieterich C."/>
            <person name="Clifton S.W."/>
            <person name="Schuster L.N."/>
            <person name="Chinwalla A."/>
            <person name="Delehaunty K."/>
            <person name="Dinkelacker I."/>
            <person name="Fulton L."/>
            <person name="Fulton R."/>
            <person name="Godfrey J."/>
            <person name="Minx P."/>
            <person name="Mitreva M."/>
            <person name="Roeseler W."/>
            <person name="Tian H."/>
            <person name="Witte H."/>
            <person name="Yang S.P."/>
            <person name="Wilson R.K."/>
            <person name="Sommer R.J."/>
        </authorList>
    </citation>
    <scope>NUCLEOTIDE SEQUENCE [LARGE SCALE GENOMIC DNA]</scope>
    <source>
        <strain evidence="2">PS312</strain>
    </source>
</reference>
<gene>
    <name evidence="1" type="primary">WBGene00284503</name>
</gene>
<evidence type="ECO:0000313" key="2">
    <source>
        <dbReference type="Proteomes" id="UP000005239"/>
    </source>
</evidence>
<evidence type="ECO:0000313" key="1">
    <source>
        <dbReference type="EnsemblMetazoa" id="PPA46134.1"/>
    </source>
</evidence>
<proteinExistence type="predicted"/>
<dbReference type="Proteomes" id="UP000005239">
    <property type="component" value="Unassembled WGS sequence"/>
</dbReference>
<dbReference type="AlphaFoldDB" id="A0A2A6BVP3"/>
<sequence length="81" mass="9183">MREPNAVIKLTTRCELVWSASFESERINFTAPEEESQRRMRNMKNANHVSSNSDGTCTRIVNPKKEHGTVNVKAKRGSSFS</sequence>
<dbReference type="EnsemblMetazoa" id="PPA46134.1">
    <property type="protein sequence ID" value="PPA46134.1"/>
    <property type="gene ID" value="WBGene00284503"/>
</dbReference>
<accession>A0A8R1Z864</accession>